<protein>
    <submittedName>
        <fullName evidence="1">Uncharacterized protein</fullName>
    </submittedName>
</protein>
<name>A0A1C3PAD3_9ACTN</name>
<gene>
    <name evidence="1" type="ORF">FDG2_4991</name>
</gene>
<keyword evidence="2" id="KW-1185">Reference proteome</keyword>
<dbReference type="Proteomes" id="UP000199013">
    <property type="component" value="Unassembled WGS sequence"/>
</dbReference>
<dbReference type="EMBL" id="FLUV01002107">
    <property type="protein sequence ID" value="SBW26638.1"/>
    <property type="molecule type" value="Genomic_DNA"/>
</dbReference>
<accession>A0A1C3PAD3</accession>
<organism evidence="1 2">
    <name type="scientific">Candidatus Protofrankia californiensis</name>
    <dbReference type="NCBI Taxonomy" id="1839754"/>
    <lineage>
        <taxon>Bacteria</taxon>
        <taxon>Bacillati</taxon>
        <taxon>Actinomycetota</taxon>
        <taxon>Actinomycetes</taxon>
        <taxon>Frankiales</taxon>
        <taxon>Frankiaceae</taxon>
        <taxon>Protofrankia</taxon>
    </lineage>
</organism>
<reference evidence="2" key="1">
    <citation type="submission" date="2016-02" db="EMBL/GenBank/DDBJ databases">
        <authorList>
            <person name="Wibberg D."/>
        </authorList>
    </citation>
    <scope>NUCLEOTIDE SEQUENCE [LARGE SCALE GENOMIC DNA]</scope>
</reference>
<proteinExistence type="predicted"/>
<evidence type="ECO:0000313" key="1">
    <source>
        <dbReference type="EMBL" id="SBW26638.1"/>
    </source>
</evidence>
<evidence type="ECO:0000313" key="2">
    <source>
        <dbReference type="Proteomes" id="UP000199013"/>
    </source>
</evidence>
<sequence length="139" mass="15331">MFLSSHILSEVQHVASRVAVLRRCRLVAQDTVDNLRHDARQHFEAYFDGPVPLADLKALPGVADLHVNDGHARWTAVGPLQPVLAVLAAHPVRTLVGPRGRPRGRVLRHLPPRRLPRGKSVMTGSVRTLPSRVRHVAPS</sequence>
<dbReference type="AlphaFoldDB" id="A0A1C3PAD3"/>